<accession>I6ZIZ3</accession>
<dbReference type="RefSeq" id="WP_014849885.1">
    <property type="nucleotide sequence ID" value="NC_018149.1"/>
</dbReference>
<protein>
    <recommendedName>
        <fullName evidence="3">Lipoprotein</fullName>
    </recommendedName>
</protein>
<evidence type="ECO:0000313" key="2">
    <source>
        <dbReference type="Proteomes" id="UP000009005"/>
    </source>
</evidence>
<proteinExistence type="predicted"/>
<dbReference type="PATRIC" id="fig|1197325.3.peg.413"/>
<gene>
    <name evidence="1" type="ordered locus">WEN_01910</name>
</gene>
<dbReference type="HOGENOM" id="CLU_806138_0_0_14"/>
<dbReference type="PROSITE" id="PS51257">
    <property type="entry name" value="PROKAR_LIPOPROTEIN"/>
    <property type="match status" value="1"/>
</dbReference>
<dbReference type="EMBL" id="CP003703">
    <property type="protein sequence ID" value="AFN65175.1"/>
    <property type="molecule type" value="Genomic_DNA"/>
</dbReference>
<sequence length="344" mass="39126">MLGGGIKFLSQLLAIVGASSCPILYYGSKSFISEEEREVNWTIELTNSEGSKELSGRKWKYQDAEIKKWCWPDNFGDDESNDIYKLQLKKELTKKHKGLPKGLSFRNPFELIKVGFGVTKKGDESVGGGNGKKMLQLEKRESWKTPLKDKLHLLVLKTENSINFVSALRKTDDDFGNFKGINNVEAGERSNNAQWKDAENSQLLKKGNDAEVSLEKKKKKVLLEEVNGKKTCEKTKNWGKIVWEHWALIELGGNKWVVLDWFGLGTKFEDYKNVEEVAKHASSSGTTHKKWDFFQSKLKEKVTEAISIKFEEVVISDEGIGDGKDIQIKWSGDNRPKFISQLNR</sequence>
<reference evidence="1 2" key="1">
    <citation type="journal article" date="2012" name="J. Bacteriol.">
        <title>Complete genome sequence of Mycoplasma wenyonii strain Massachusetts.</title>
        <authorList>
            <person name="Dos Santos A.P."/>
            <person name="Guimaraes A.M."/>
            <person name="do Nascimento N.C."/>
            <person name="Sanmiguel P.J."/>
            <person name="Messick J.B."/>
        </authorList>
    </citation>
    <scope>NUCLEOTIDE SEQUENCE [LARGE SCALE GENOMIC DNA]</scope>
    <source>
        <strain evidence="1 2">Massachusetts</strain>
    </source>
</reference>
<organism evidence="1 2">
    <name type="scientific">Mycoplasma wenyonii (strain Massachusetts)</name>
    <name type="common">Eperythrozoon wenyonii</name>
    <dbReference type="NCBI Taxonomy" id="1197325"/>
    <lineage>
        <taxon>Bacteria</taxon>
        <taxon>Bacillati</taxon>
        <taxon>Mycoplasmatota</taxon>
        <taxon>Mollicutes</taxon>
        <taxon>Mycoplasmataceae</taxon>
        <taxon>Mycoplasma</taxon>
    </lineage>
</organism>
<evidence type="ECO:0008006" key="3">
    <source>
        <dbReference type="Google" id="ProtNLM"/>
    </source>
</evidence>
<dbReference type="STRING" id="1197325.WEN_01910"/>
<dbReference type="Proteomes" id="UP000009005">
    <property type="component" value="Chromosome"/>
</dbReference>
<dbReference type="KEGG" id="mwe:WEN_01910"/>
<evidence type="ECO:0000313" key="1">
    <source>
        <dbReference type="EMBL" id="AFN65175.1"/>
    </source>
</evidence>
<keyword evidence="2" id="KW-1185">Reference proteome</keyword>
<name>I6ZIZ3_MYCWM</name>
<dbReference type="AlphaFoldDB" id="I6ZIZ3"/>